<keyword evidence="2" id="KW-0378">Hydrolase</keyword>
<accession>Q1YNM5</accession>
<dbReference type="GO" id="GO:0016787">
    <property type="term" value="F:hydrolase activity"/>
    <property type="evidence" value="ECO:0007669"/>
    <property type="project" value="UniProtKB-KW"/>
</dbReference>
<dbReference type="EMBL" id="AAPJ01000001">
    <property type="protein sequence ID" value="EAS51006.1"/>
    <property type="molecule type" value="Genomic_DNA"/>
</dbReference>
<evidence type="ECO:0000313" key="3">
    <source>
        <dbReference type="Proteomes" id="UP000000321"/>
    </source>
</evidence>
<dbReference type="OrthoDB" id="9781189at2"/>
<dbReference type="SUPFAM" id="SSF56281">
    <property type="entry name" value="Metallo-hydrolase/oxidoreductase"/>
    <property type="match status" value="1"/>
</dbReference>
<dbReference type="InterPro" id="IPR001279">
    <property type="entry name" value="Metallo-B-lactamas"/>
</dbReference>
<dbReference type="PANTHER" id="PTHR42663">
    <property type="entry name" value="HYDROLASE C777.06C-RELATED-RELATED"/>
    <property type="match status" value="1"/>
</dbReference>
<proteinExistence type="predicted"/>
<dbReference type="BioCyc" id="AURANTIMONAS:SI859A1_01813-MONOMER"/>
<dbReference type="Proteomes" id="UP000000321">
    <property type="component" value="Unassembled WGS sequence"/>
</dbReference>
<organism evidence="2 3">
    <name type="scientific">Aurantimonas manganoxydans (strain ATCC BAA-1229 / DSM 21871 / SI85-9A1)</name>
    <dbReference type="NCBI Taxonomy" id="287752"/>
    <lineage>
        <taxon>Bacteria</taxon>
        <taxon>Pseudomonadati</taxon>
        <taxon>Pseudomonadota</taxon>
        <taxon>Alphaproteobacteria</taxon>
        <taxon>Hyphomicrobiales</taxon>
        <taxon>Aurantimonadaceae</taxon>
        <taxon>Aurantimonas</taxon>
    </lineage>
</organism>
<dbReference type="Pfam" id="PF12706">
    <property type="entry name" value="Lactamase_B_2"/>
    <property type="match status" value="1"/>
</dbReference>
<gene>
    <name evidence="2" type="ORF">SI859A1_01813</name>
</gene>
<dbReference type="CDD" id="cd16279">
    <property type="entry name" value="metallo-hydrolase-like_MBL-fold"/>
    <property type="match status" value="1"/>
</dbReference>
<reference evidence="2 3" key="1">
    <citation type="journal article" date="2008" name="Appl. Environ. Microbiol.">
        <title>Genomic insights into Mn(II) oxidation by the marine alphaproteobacterium Aurantimonas sp. strain SI85-9A1.</title>
        <authorList>
            <person name="Dick G.J."/>
            <person name="Podell S."/>
            <person name="Johnson H.A."/>
            <person name="Rivera-Espinoza Y."/>
            <person name="Bernier-Latmani R."/>
            <person name="McCarthy J.K."/>
            <person name="Torpey J.W."/>
            <person name="Clement B.G."/>
            <person name="Gaasterland T."/>
            <person name="Tebo B.M."/>
        </authorList>
    </citation>
    <scope>NUCLEOTIDE SEQUENCE [LARGE SCALE GENOMIC DNA]</scope>
    <source>
        <strain evidence="2 3">SI85-9A1</strain>
    </source>
</reference>
<dbReference type="InterPro" id="IPR036866">
    <property type="entry name" value="RibonucZ/Hydroxyglut_hydro"/>
</dbReference>
<dbReference type="SMART" id="SM00849">
    <property type="entry name" value="Lactamase_B"/>
    <property type="match status" value="1"/>
</dbReference>
<comment type="caution">
    <text evidence="2">The sequence shown here is derived from an EMBL/GenBank/DDBJ whole genome shotgun (WGS) entry which is preliminary data.</text>
</comment>
<feature type="domain" description="Metallo-beta-lactamase" evidence="1">
    <location>
        <begin position="38"/>
        <end position="215"/>
    </location>
</feature>
<sequence length="270" mass="29630">MSDTLRLTILGCASSPGVPRINGDWGACDPTNPKNRRLRSSALIERIGPNGRTVVAIDCGPDFREQMLMVRVAHLDAVVLTHPHADHIHGMDDLRGYMLTQKSRIPVHSDHSTHARVLEAFRYCFETPAGSAYPPVARHVEISAGEAFSVDGAGGKLSFAPFRQEHGSIHSLGYRIGPLAYCSDVSDFPDAAIEAIAGAQHIIIDALQYRTHPSHLSVEQALDWISRLGVPEATLTHMHIPLDYDTLCRELPDHVRPGFDGLTLEWPLDA</sequence>
<evidence type="ECO:0000259" key="1">
    <source>
        <dbReference type="SMART" id="SM00849"/>
    </source>
</evidence>
<protein>
    <submittedName>
        <fullName evidence="2">Possible hydrolase</fullName>
    </submittedName>
</protein>
<evidence type="ECO:0000313" key="2">
    <source>
        <dbReference type="EMBL" id="EAS51006.1"/>
    </source>
</evidence>
<dbReference type="HOGENOM" id="CLU_044538_2_1_5"/>
<name>Q1YNM5_AURMS</name>
<dbReference type="PANTHER" id="PTHR42663:SF6">
    <property type="entry name" value="HYDROLASE C777.06C-RELATED"/>
    <property type="match status" value="1"/>
</dbReference>
<dbReference type="AlphaFoldDB" id="Q1YNM5"/>
<dbReference type="RefSeq" id="WP_009209652.1">
    <property type="nucleotide sequence ID" value="NZ_BBWP01000052.1"/>
</dbReference>
<dbReference type="Gene3D" id="3.60.15.10">
    <property type="entry name" value="Ribonuclease Z/Hydroxyacylglutathione hydrolase-like"/>
    <property type="match status" value="1"/>
</dbReference>
<keyword evidence="3" id="KW-1185">Reference proteome</keyword>